<dbReference type="CDD" id="cd02440">
    <property type="entry name" value="AdoMet_MTases"/>
    <property type="match status" value="1"/>
</dbReference>
<keyword evidence="3" id="KW-1185">Reference proteome</keyword>
<dbReference type="Pfam" id="PF05401">
    <property type="entry name" value="NodS"/>
    <property type="match status" value="1"/>
</dbReference>
<dbReference type="Gene3D" id="3.40.50.150">
    <property type="entry name" value="Vaccinia Virus protein VP39"/>
    <property type="match status" value="1"/>
</dbReference>
<accession>A0A1I2XD30</accession>
<organism evidence="2 3">
    <name type="scientific">Methylobacterium gossipiicola</name>
    <dbReference type="NCBI Taxonomy" id="582675"/>
    <lineage>
        <taxon>Bacteria</taxon>
        <taxon>Pseudomonadati</taxon>
        <taxon>Pseudomonadota</taxon>
        <taxon>Alphaproteobacteria</taxon>
        <taxon>Hyphomicrobiales</taxon>
        <taxon>Methylobacteriaceae</taxon>
        <taxon>Methylobacterium</taxon>
    </lineage>
</organism>
<dbReference type="InterPro" id="IPR008715">
    <property type="entry name" value="SAM-MeTfrase_NodS-like"/>
</dbReference>
<evidence type="ECO:0000256" key="1">
    <source>
        <dbReference type="ARBA" id="ARBA00022679"/>
    </source>
</evidence>
<dbReference type="InterPro" id="IPR029063">
    <property type="entry name" value="SAM-dependent_MTases_sf"/>
</dbReference>
<dbReference type="PANTHER" id="PTHR43861:SF3">
    <property type="entry name" value="PUTATIVE (AFU_ORTHOLOGUE AFUA_2G14390)-RELATED"/>
    <property type="match status" value="1"/>
</dbReference>
<name>A0A1I2XD30_9HYPH</name>
<dbReference type="SUPFAM" id="SSF53335">
    <property type="entry name" value="S-adenosyl-L-methionine-dependent methyltransferases"/>
    <property type="match status" value="1"/>
</dbReference>
<keyword evidence="1" id="KW-0808">Transferase</keyword>
<dbReference type="OrthoDB" id="116799at2"/>
<dbReference type="GO" id="GO:0008757">
    <property type="term" value="F:S-adenosylmethionine-dependent methyltransferase activity"/>
    <property type="evidence" value="ECO:0007669"/>
    <property type="project" value="InterPro"/>
</dbReference>
<sequence length="197" mass="21310">MTRRTASLPPDYFDGIYAGHPDPWGFTTSAYEAAKYDATLAALSEETYADALEVGCSIGVLTRRLAERCTRLLALDVAETALAAARARCAACPNVTFRRAMVPTEWPPGRFDLVVLSEVLYFFTPADLDRLAAHLIGAVKPGGEVMLVHWTGETDYPSSGDDAVEAVIAATAGTLAHRHHSRTAEYRLDVLQARAAL</sequence>
<evidence type="ECO:0000313" key="3">
    <source>
        <dbReference type="Proteomes" id="UP000199229"/>
    </source>
</evidence>
<dbReference type="RefSeq" id="WP_091975226.1">
    <property type="nucleotide sequence ID" value="NZ_FOPM01000037.1"/>
</dbReference>
<proteinExistence type="predicted"/>
<dbReference type="STRING" id="582675.SAMN05192565_13711"/>
<dbReference type="GO" id="GO:0009312">
    <property type="term" value="P:oligosaccharide biosynthetic process"/>
    <property type="evidence" value="ECO:0007669"/>
    <property type="project" value="InterPro"/>
</dbReference>
<reference evidence="3" key="1">
    <citation type="submission" date="2016-10" db="EMBL/GenBank/DDBJ databases">
        <authorList>
            <person name="Varghese N."/>
            <person name="Submissions S."/>
        </authorList>
    </citation>
    <scope>NUCLEOTIDE SEQUENCE [LARGE SCALE GENOMIC DNA]</scope>
    <source>
        <strain evidence="3">Gh-105</strain>
    </source>
</reference>
<gene>
    <name evidence="2" type="ORF">SAMN05192565_13711</name>
</gene>
<dbReference type="AlphaFoldDB" id="A0A1I2XD30"/>
<dbReference type="Proteomes" id="UP000199229">
    <property type="component" value="Unassembled WGS sequence"/>
</dbReference>
<evidence type="ECO:0000313" key="2">
    <source>
        <dbReference type="EMBL" id="SFH10957.1"/>
    </source>
</evidence>
<dbReference type="PANTHER" id="PTHR43861">
    <property type="entry name" value="TRANS-ACONITATE 2-METHYLTRANSFERASE-RELATED"/>
    <property type="match status" value="1"/>
</dbReference>
<dbReference type="EMBL" id="FOPM01000037">
    <property type="protein sequence ID" value="SFH10957.1"/>
    <property type="molecule type" value="Genomic_DNA"/>
</dbReference>
<protein>
    <submittedName>
        <fullName evidence="2">Nodulation protein S (NodS)</fullName>
    </submittedName>
</protein>